<evidence type="ECO:0000313" key="3">
    <source>
        <dbReference type="Proteomes" id="UP001610563"/>
    </source>
</evidence>
<feature type="region of interest" description="Disordered" evidence="1">
    <location>
        <begin position="191"/>
        <end position="236"/>
    </location>
</feature>
<dbReference type="EMBL" id="JBFTWV010000070">
    <property type="protein sequence ID" value="KAL2789010.1"/>
    <property type="molecule type" value="Genomic_DNA"/>
</dbReference>
<protein>
    <submittedName>
        <fullName evidence="2">Uncharacterized protein</fullName>
    </submittedName>
</protein>
<feature type="compositionally biased region" description="Polar residues" evidence="1">
    <location>
        <begin position="206"/>
        <end position="218"/>
    </location>
</feature>
<evidence type="ECO:0000313" key="2">
    <source>
        <dbReference type="EMBL" id="KAL2789010.1"/>
    </source>
</evidence>
<evidence type="ECO:0000256" key="1">
    <source>
        <dbReference type="SAM" id="MobiDB-lite"/>
    </source>
</evidence>
<organism evidence="2 3">
    <name type="scientific">Aspergillus keveii</name>
    <dbReference type="NCBI Taxonomy" id="714993"/>
    <lineage>
        <taxon>Eukaryota</taxon>
        <taxon>Fungi</taxon>
        <taxon>Dikarya</taxon>
        <taxon>Ascomycota</taxon>
        <taxon>Pezizomycotina</taxon>
        <taxon>Eurotiomycetes</taxon>
        <taxon>Eurotiomycetidae</taxon>
        <taxon>Eurotiales</taxon>
        <taxon>Aspergillaceae</taxon>
        <taxon>Aspergillus</taxon>
        <taxon>Aspergillus subgen. Nidulantes</taxon>
    </lineage>
</organism>
<dbReference type="Proteomes" id="UP001610563">
    <property type="component" value="Unassembled WGS sequence"/>
</dbReference>
<gene>
    <name evidence="2" type="ORF">BJX66DRAFT_352397</name>
</gene>
<name>A0ABR4G0F9_9EURO</name>
<keyword evidence="3" id="KW-1185">Reference proteome</keyword>
<sequence>MLEADSQGINPVLLEEPDSAHAEPLTEGQQALVDSVGNRRLADCLYKREFKTYSMEERLHAIEFYRTHVHVNPQTGEERPISTSTAAEILHIIKYTLQRWIEEEQKVFEMKEGSSRADGERYSTITIPERFKSGRYPFLKLVPAQLFSKNCIAGAEFYKLHPLTHPVPFIGIEGGRRGQLETFEDAYEFLGHPKNSSHDGHPNEPAPTNAQIHPSPNHTVAAPLEGSPKKESLQNKPTVQEVNSMLYENAPDYNLRQPGARKWDPCYEEMGACVSLICQQLLTASAKLESAIPVRVGLYYDQPLQGAPAHWAVRVLLTTGAVIILPRSLCLRGTVRNEVVPDILSLQGWTVDHEILRCRPPKRTRNDDRQNAIRYSKILYGESKQIFDKFRLSPVLYIEDVEMLFKRSQSWRPRRFSPTCTLYSTVLHSSYRSGDTLSPSYGRYSDIELLVEDIIEKAPHAFFSVPPTRVAEGDIVGLFSRHLEDNDEEIRGTLSLSVLDEILEFDTDSSGEKEFRKKLMRSLKLCAQKAEGLVNRKETCMFFTCPEPREEPSSYYCHHHSTTLIGHVLKQTESLATPSPRADLVASSDLHLTEHTRNTLQQLQTLFTQPERTWIIDFEYLDGKLLFSGNVNYGLSLKEFTDATSLLVSQKHGMMGTLFLRCYGGLQTNGETPPQIRDHIIDVCAYDPTKINCFLRIIAGDSQLIQEKVSHRDASNFQVVNIGELCRKLFPNLCSSQHR</sequence>
<proteinExistence type="predicted"/>
<comment type="caution">
    <text evidence="2">The sequence shown here is derived from an EMBL/GenBank/DDBJ whole genome shotgun (WGS) entry which is preliminary data.</text>
</comment>
<accession>A0ABR4G0F9</accession>
<reference evidence="2 3" key="1">
    <citation type="submission" date="2024-07" db="EMBL/GenBank/DDBJ databases">
        <title>Section-level genome sequencing and comparative genomics of Aspergillus sections Usti and Cavernicolus.</title>
        <authorList>
            <consortium name="Lawrence Berkeley National Laboratory"/>
            <person name="Nybo J.L."/>
            <person name="Vesth T.C."/>
            <person name="Theobald S."/>
            <person name="Frisvad J.C."/>
            <person name="Larsen T.O."/>
            <person name="Kjaerboelling I."/>
            <person name="Rothschild-Mancinelli K."/>
            <person name="Lyhne E.K."/>
            <person name="Kogle M.E."/>
            <person name="Barry K."/>
            <person name="Clum A."/>
            <person name="Na H."/>
            <person name="Ledsgaard L."/>
            <person name="Lin J."/>
            <person name="Lipzen A."/>
            <person name="Kuo A."/>
            <person name="Riley R."/>
            <person name="Mondo S."/>
            <person name="Labutti K."/>
            <person name="Haridas S."/>
            <person name="Pangalinan J."/>
            <person name="Salamov A.A."/>
            <person name="Simmons B.A."/>
            <person name="Magnuson J.K."/>
            <person name="Chen J."/>
            <person name="Drula E."/>
            <person name="Henrissat B."/>
            <person name="Wiebenga A."/>
            <person name="Lubbers R.J."/>
            <person name="Gomes A.C."/>
            <person name="Makela M.R."/>
            <person name="Stajich J."/>
            <person name="Grigoriev I.V."/>
            <person name="Mortensen U.H."/>
            <person name="De Vries R.P."/>
            <person name="Baker S.E."/>
            <person name="Andersen M.R."/>
        </authorList>
    </citation>
    <scope>NUCLEOTIDE SEQUENCE [LARGE SCALE GENOMIC DNA]</scope>
    <source>
        <strain evidence="2 3">CBS 209.92</strain>
    </source>
</reference>